<comment type="cofactor">
    <cofactor evidence="1 5">
        <name>FAD</name>
        <dbReference type="ChEBI" id="CHEBI:57692"/>
    </cofactor>
</comment>
<evidence type="ECO:0000313" key="8">
    <source>
        <dbReference type="EMBL" id="CAB3219760.1"/>
    </source>
</evidence>
<accession>A0A8S0YLB0</accession>
<dbReference type="Gene3D" id="3.30.560.10">
    <property type="entry name" value="Glucose Oxidase, domain 3"/>
    <property type="match status" value="1"/>
</dbReference>
<evidence type="ECO:0000256" key="6">
    <source>
        <dbReference type="RuleBase" id="RU003968"/>
    </source>
</evidence>
<organism evidence="8 9">
    <name type="scientific">Arctia plantaginis</name>
    <name type="common">Wood tiger moth</name>
    <name type="synonym">Phalaena plantaginis</name>
    <dbReference type="NCBI Taxonomy" id="874455"/>
    <lineage>
        <taxon>Eukaryota</taxon>
        <taxon>Metazoa</taxon>
        <taxon>Ecdysozoa</taxon>
        <taxon>Arthropoda</taxon>
        <taxon>Hexapoda</taxon>
        <taxon>Insecta</taxon>
        <taxon>Pterygota</taxon>
        <taxon>Neoptera</taxon>
        <taxon>Endopterygota</taxon>
        <taxon>Lepidoptera</taxon>
        <taxon>Glossata</taxon>
        <taxon>Ditrysia</taxon>
        <taxon>Noctuoidea</taxon>
        <taxon>Erebidae</taxon>
        <taxon>Arctiinae</taxon>
        <taxon>Arctia</taxon>
    </lineage>
</organism>
<dbReference type="Proteomes" id="UP000494106">
    <property type="component" value="Unassembled WGS sequence"/>
</dbReference>
<keyword evidence="4 5" id="KW-0274">FAD</keyword>
<evidence type="ECO:0000259" key="7">
    <source>
        <dbReference type="PROSITE" id="PS00623"/>
    </source>
</evidence>
<evidence type="ECO:0000256" key="1">
    <source>
        <dbReference type="ARBA" id="ARBA00001974"/>
    </source>
</evidence>
<name>A0A8S0YLB0_ARCPL</name>
<dbReference type="Gene3D" id="3.50.50.60">
    <property type="entry name" value="FAD/NAD(P)-binding domain"/>
    <property type="match status" value="1"/>
</dbReference>
<evidence type="ECO:0000256" key="2">
    <source>
        <dbReference type="ARBA" id="ARBA00010790"/>
    </source>
</evidence>
<dbReference type="EMBL" id="CADEBC010000002">
    <property type="protein sequence ID" value="CAB3219760.1"/>
    <property type="molecule type" value="Genomic_DNA"/>
</dbReference>
<dbReference type="PROSITE" id="PS00623">
    <property type="entry name" value="GMC_OXRED_1"/>
    <property type="match status" value="1"/>
</dbReference>
<dbReference type="InterPro" id="IPR012132">
    <property type="entry name" value="GMC_OxRdtase"/>
</dbReference>
<keyword evidence="3 6" id="KW-0285">Flavoprotein</keyword>
<comment type="similarity">
    <text evidence="2 6">Belongs to the GMC oxidoreductase family.</text>
</comment>
<dbReference type="InterPro" id="IPR007867">
    <property type="entry name" value="GMC_OxRtase_C"/>
</dbReference>
<feature type="domain" description="Glucose-methanol-choline oxidoreductase N-terminal" evidence="7">
    <location>
        <begin position="124"/>
        <end position="147"/>
    </location>
</feature>
<dbReference type="GO" id="GO:0016614">
    <property type="term" value="F:oxidoreductase activity, acting on CH-OH group of donors"/>
    <property type="evidence" value="ECO:0007669"/>
    <property type="project" value="InterPro"/>
</dbReference>
<dbReference type="OrthoDB" id="269227at2759"/>
<dbReference type="Pfam" id="PF00732">
    <property type="entry name" value="GMC_oxred_N"/>
    <property type="match status" value="1"/>
</dbReference>
<dbReference type="InterPro" id="IPR036188">
    <property type="entry name" value="FAD/NAD-bd_sf"/>
</dbReference>
<gene>
    <name evidence="8" type="ORF">APLA_LOCUS70</name>
</gene>
<keyword evidence="9" id="KW-1185">Reference proteome</keyword>
<dbReference type="InterPro" id="IPR000172">
    <property type="entry name" value="GMC_OxRdtase_N"/>
</dbReference>
<evidence type="ECO:0000313" key="9">
    <source>
        <dbReference type="Proteomes" id="UP000494106"/>
    </source>
</evidence>
<dbReference type="SUPFAM" id="SSF51905">
    <property type="entry name" value="FAD/NAD(P)-binding domain"/>
    <property type="match status" value="1"/>
</dbReference>
<dbReference type="GO" id="GO:0050660">
    <property type="term" value="F:flavin adenine dinucleotide binding"/>
    <property type="evidence" value="ECO:0007669"/>
    <property type="project" value="InterPro"/>
</dbReference>
<evidence type="ECO:0000256" key="4">
    <source>
        <dbReference type="ARBA" id="ARBA00022827"/>
    </source>
</evidence>
<evidence type="ECO:0000256" key="5">
    <source>
        <dbReference type="PIRSR" id="PIRSR000137-2"/>
    </source>
</evidence>
<evidence type="ECO:0000256" key="3">
    <source>
        <dbReference type="ARBA" id="ARBA00022630"/>
    </source>
</evidence>
<dbReference type="Pfam" id="PF05199">
    <property type="entry name" value="GMC_oxred_C"/>
    <property type="match status" value="1"/>
</dbReference>
<comment type="caution">
    <text evidence="8">The sequence shown here is derived from an EMBL/GenBank/DDBJ whole genome shotgun (WGS) entry which is preliminary data.</text>
</comment>
<proteinExistence type="inferred from homology"/>
<reference evidence="8 9" key="1">
    <citation type="submission" date="2020-04" db="EMBL/GenBank/DDBJ databases">
        <authorList>
            <person name="Wallbank WR R."/>
            <person name="Pardo Diaz C."/>
            <person name="Kozak K."/>
            <person name="Martin S."/>
            <person name="Jiggins C."/>
            <person name="Moest M."/>
            <person name="Warren A I."/>
            <person name="Byers J.R.P. K."/>
            <person name="Montejo-Kovacevich G."/>
            <person name="Yen C E."/>
        </authorList>
    </citation>
    <scope>NUCLEOTIDE SEQUENCE [LARGE SCALE GENOMIC DNA]</scope>
</reference>
<protein>
    <recommendedName>
        <fullName evidence="7">Glucose-methanol-choline oxidoreductase N-terminal domain-containing protein</fullName>
    </recommendedName>
</protein>
<dbReference type="PANTHER" id="PTHR11552">
    <property type="entry name" value="GLUCOSE-METHANOL-CHOLINE GMC OXIDOREDUCTASE"/>
    <property type="match status" value="1"/>
</dbReference>
<dbReference type="AlphaFoldDB" id="A0A8S0YLB0"/>
<dbReference type="PANTHER" id="PTHR11552:SF147">
    <property type="entry name" value="CHOLINE DEHYDROGENASE, MITOCHONDRIAL"/>
    <property type="match status" value="1"/>
</dbReference>
<feature type="binding site" evidence="5">
    <location>
        <position position="267"/>
    </location>
    <ligand>
        <name>FAD</name>
        <dbReference type="ChEBI" id="CHEBI:57692"/>
    </ligand>
</feature>
<sequence>MVQTINSVSVEKNYKNVQKMFQLAAALQLTSYLWPVPLPIQNGTHYDYIIVGGGTAGCVVASRLLEMSNVSVLLIEAGGNPPLESIYTKYFAHMKHTPVDWNLTASRERWTSNHPFSRPDIVQGRMLGGSSSLNHLIYGQGNPADYDGWASITDDPSWSFKAVHHYFIKSEKIADRKILTSIDDKNMHGTTGKMKLRKFYFENSEKYLRAFKEMGNKIVRSINAKHPLGFSPALFTCGKRVRQSTAYSFLRPEKYNPNLNVLTNTMVKKVIFDEFHNAIGVEVISKDKRVLHVEAHKEVIVTAGVFKTPQLLMLSGIGPRKHLKDKNIKLVADLPVGKNLQDHPICVSVFKTGLKKLPDDIPSPYKIDFPQLHGYVSLNDFETIPTYEIRGMILDDPATFLELCIMSLNFKYTLCDDLVKSAANHEIFLVLNHLSYPKSRGEVRLGIKNINEPPIVKLGFYRNEKDLELHAKSLMNFNRILNTSYFWNNKAQILEPPIGCGKINFSSLKYWQCYCNEMATTLHNNVGTCAMGTVVDSNLLVKGVHRLRIADASIMPTIVSSPTQASVIMIAQKASDMIKEDFVRHSK</sequence>
<dbReference type="PIRSF" id="PIRSF000137">
    <property type="entry name" value="Alcohol_oxidase"/>
    <property type="match status" value="1"/>
</dbReference>
<dbReference type="SUPFAM" id="SSF54373">
    <property type="entry name" value="FAD-linked reductases, C-terminal domain"/>
    <property type="match status" value="1"/>
</dbReference>